<dbReference type="EMBL" id="MU005575">
    <property type="protein sequence ID" value="KAF2687046.1"/>
    <property type="molecule type" value="Genomic_DNA"/>
</dbReference>
<name>A0A6G1J953_9PLEO</name>
<dbReference type="Proteomes" id="UP000799291">
    <property type="component" value="Unassembled WGS sequence"/>
</dbReference>
<protein>
    <submittedName>
        <fullName evidence="1">Uncharacterized protein</fullName>
    </submittedName>
</protein>
<reference evidence="1" key="1">
    <citation type="journal article" date="2020" name="Stud. Mycol.">
        <title>101 Dothideomycetes genomes: a test case for predicting lifestyles and emergence of pathogens.</title>
        <authorList>
            <person name="Haridas S."/>
            <person name="Albert R."/>
            <person name="Binder M."/>
            <person name="Bloem J."/>
            <person name="Labutti K."/>
            <person name="Salamov A."/>
            <person name="Andreopoulos B."/>
            <person name="Baker S."/>
            <person name="Barry K."/>
            <person name="Bills G."/>
            <person name="Bluhm B."/>
            <person name="Cannon C."/>
            <person name="Castanera R."/>
            <person name="Culley D."/>
            <person name="Daum C."/>
            <person name="Ezra D."/>
            <person name="Gonzalez J."/>
            <person name="Henrissat B."/>
            <person name="Kuo A."/>
            <person name="Liang C."/>
            <person name="Lipzen A."/>
            <person name="Lutzoni F."/>
            <person name="Magnuson J."/>
            <person name="Mondo S."/>
            <person name="Nolan M."/>
            <person name="Ohm R."/>
            <person name="Pangilinan J."/>
            <person name="Park H.-J."/>
            <person name="Ramirez L."/>
            <person name="Alfaro M."/>
            <person name="Sun H."/>
            <person name="Tritt A."/>
            <person name="Yoshinaga Y."/>
            <person name="Zwiers L.-H."/>
            <person name="Turgeon B."/>
            <person name="Goodwin S."/>
            <person name="Spatafora J."/>
            <person name="Crous P."/>
            <person name="Grigoriev I."/>
        </authorList>
    </citation>
    <scope>NUCLEOTIDE SEQUENCE</scope>
    <source>
        <strain evidence="1">CBS 122367</strain>
    </source>
</reference>
<accession>A0A6G1J953</accession>
<organism evidence="1 2">
    <name type="scientific">Lentithecium fluviatile CBS 122367</name>
    <dbReference type="NCBI Taxonomy" id="1168545"/>
    <lineage>
        <taxon>Eukaryota</taxon>
        <taxon>Fungi</taxon>
        <taxon>Dikarya</taxon>
        <taxon>Ascomycota</taxon>
        <taxon>Pezizomycotina</taxon>
        <taxon>Dothideomycetes</taxon>
        <taxon>Pleosporomycetidae</taxon>
        <taxon>Pleosporales</taxon>
        <taxon>Massarineae</taxon>
        <taxon>Lentitheciaceae</taxon>
        <taxon>Lentithecium</taxon>
    </lineage>
</organism>
<gene>
    <name evidence="1" type="ORF">K458DRAFT_185084</name>
</gene>
<evidence type="ECO:0000313" key="2">
    <source>
        <dbReference type="Proteomes" id="UP000799291"/>
    </source>
</evidence>
<proteinExistence type="predicted"/>
<dbReference type="AlphaFoldDB" id="A0A6G1J953"/>
<evidence type="ECO:0000313" key="1">
    <source>
        <dbReference type="EMBL" id="KAF2687046.1"/>
    </source>
</evidence>
<sequence length="159" mass="16933">MRSARGSAAADDGPQVAGRNTAASYSSLFRQSPQHQPKLHCFCKVTLSSAIKIDCGSSSLPSRSTGPGRKKGGKASRTICTPYCAIYFSGRSPIAPTALQYPRISSQYTSASYTSATAVLLPGDLLFFWGKYPAMEARGKQNGRLAWPVRLAAVSSHVT</sequence>
<keyword evidence="2" id="KW-1185">Reference proteome</keyword>